<comment type="subcellular location">
    <subcellularLocation>
        <location evidence="1">Membrane</location>
        <topology evidence="1">Multi-pass membrane protein</topology>
    </subcellularLocation>
</comment>
<evidence type="ECO:0000313" key="9">
    <source>
        <dbReference type="EMBL" id="MDE9619510.1"/>
    </source>
</evidence>
<dbReference type="InterPro" id="IPR017473">
    <property type="entry name" value="Undecaprenyl-P_gluc_Ptfrase"/>
</dbReference>
<evidence type="ECO:0000256" key="6">
    <source>
        <dbReference type="ARBA" id="ARBA00023136"/>
    </source>
</evidence>
<feature type="transmembrane region" description="Helical" evidence="7">
    <location>
        <begin position="286"/>
        <end position="307"/>
    </location>
</feature>
<dbReference type="Proteomes" id="UP001147005">
    <property type="component" value="Unassembled WGS sequence"/>
</dbReference>
<dbReference type="Pfam" id="PF13727">
    <property type="entry name" value="CoA_binding_3"/>
    <property type="match status" value="1"/>
</dbReference>
<dbReference type="PANTHER" id="PTHR30576">
    <property type="entry name" value="COLANIC BIOSYNTHESIS UDP-GLUCOSE LIPID CARRIER TRANSFERASE"/>
    <property type="match status" value="1"/>
</dbReference>
<dbReference type="GO" id="GO:0089702">
    <property type="term" value="F:undecaprenyl-phosphate glucose phosphotransferase activity"/>
    <property type="evidence" value="ECO:0007669"/>
    <property type="project" value="UniProtKB-EC"/>
</dbReference>
<evidence type="ECO:0000256" key="1">
    <source>
        <dbReference type="ARBA" id="ARBA00004141"/>
    </source>
</evidence>
<proteinExistence type="inferred from homology"/>
<name>A0A9X4GI52_9ENTR</name>
<dbReference type="GO" id="GO:0009242">
    <property type="term" value="P:colanic acid biosynthetic process"/>
    <property type="evidence" value="ECO:0007669"/>
    <property type="project" value="TreeGrafter"/>
</dbReference>
<organism evidence="9 10">
    <name type="scientific">Citrobacter portucalensis</name>
    <dbReference type="NCBI Taxonomy" id="1639133"/>
    <lineage>
        <taxon>Bacteria</taxon>
        <taxon>Pseudomonadati</taxon>
        <taxon>Pseudomonadota</taxon>
        <taxon>Gammaproteobacteria</taxon>
        <taxon>Enterobacterales</taxon>
        <taxon>Enterobacteriaceae</taxon>
        <taxon>Citrobacter</taxon>
        <taxon>Citrobacter freundii complex</taxon>
    </lineage>
</organism>
<protein>
    <submittedName>
        <fullName evidence="9">Undecaprenyl-phosphate glucose phosphotransferase</fullName>
        <ecNumber evidence="9">2.7.8.31</ecNumber>
    </submittedName>
</protein>
<dbReference type="EC" id="2.7.8.31" evidence="9"/>
<reference evidence="9" key="1">
    <citation type="submission" date="2022-01" db="EMBL/GenBank/DDBJ databases">
        <title>Genetic Characterization of Carbapenem-resistant Citrobacter spp. from China: a multicenter study.</title>
        <authorList>
            <person name="Ye L."/>
        </authorList>
    </citation>
    <scope>NUCLEOTIDE SEQUENCE</scope>
    <source>
        <strain evidence="9">IR5432</strain>
    </source>
</reference>
<keyword evidence="5 7" id="KW-1133">Transmembrane helix</keyword>
<keyword evidence="6 7" id="KW-0472">Membrane</keyword>
<accession>A0A9X4GI52</accession>
<gene>
    <name evidence="9" type="ORF">L2111_15730</name>
</gene>
<feature type="non-terminal residue" evidence="9">
    <location>
        <position position="472"/>
    </location>
</feature>
<evidence type="ECO:0000259" key="8">
    <source>
        <dbReference type="Pfam" id="PF02397"/>
    </source>
</evidence>
<dbReference type="PANTHER" id="PTHR30576:SF21">
    <property type="entry name" value="UDP-GLUCOSE:UNDECAPRENYL-PHOSPHATE GLUCOSE-1-PHOSPHATE TRANSFERASE"/>
    <property type="match status" value="1"/>
</dbReference>
<comment type="similarity">
    <text evidence="2">Belongs to the bacterial sugar transferase family.</text>
</comment>
<sequence length="472" mass="54203">MLKKSLKISSHGYPVFLKLVDFIVINVTLIFSAHLLGLVPFNTIAILSILFSIFFLLFAEYTKMYQQKIKSIGLRNQKRLVFCIFLAIFFNELVSMTVAEPEALGYLDRLPSPFYSSIIYWYFIPLPFLYFIRFYIFKYSTKKSIRVAIIGLTDNGLAAETALMNEYANITLDLAFYDERALSRCGDVVDKVKSPFRGPVINLVEEAKKGNIDEIYIALPMVALHRIRHFLAMMSDTTVDTYIVPDFYTYSNNMSKLRSIHNLQTIGIFSSPFEGAGSFIKRAEDLVLGSIIMVMISSLMLAIAIGIKLTSRGPVFFKQDRYGLSGQKIKVWKFRSMRVMENSDTVIQATKNDPRVTKFGSFLRRTSLDELPQFINVLQGSMSIVGPRPHAVTHNEQYRKQVENYMIRHKVKPGITGLAQINGFRGEIDALYKMEKRVQYDIEYIQNWSLWLDGNDSNLLIVFYVQIMPDDF</sequence>
<dbReference type="EMBL" id="JAKIHW010000017">
    <property type="protein sequence ID" value="MDE9619510.1"/>
    <property type="molecule type" value="Genomic_DNA"/>
</dbReference>
<evidence type="ECO:0000256" key="4">
    <source>
        <dbReference type="ARBA" id="ARBA00022692"/>
    </source>
</evidence>
<dbReference type="InterPro" id="IPR003362">
    <property type="entry name" value="Bact_transf"/>
</dbReference>
<dbReference type="RefSeq" id="WP_275398143.1">
    <property type="nucleotide sequence ID" value="NZ_JAKIHW010000017.1"/>
</dbReference>
<dbReference type="Gene3D" id="3.40.50.720">
    <property type="entry name" value="NAD(P)-binding Rossmann-like Domain"/>
    <property type="match status" value="1"/>
</dbReference>
<evidence type="ECO:0000313" key="10">
    <source>
        <dbReference type="Proteomes" id="UP001147005"/>
    </source>
</evidence>
<keyword evidence="4 7" id="KW-0812">Transmembrane</keyword>
<dbReference type="Pfam" id="PF02397">
    <property type="entry name" value="Bac_transf"/>
    <property type="match status" value="1"/>
</dbReference>
<feature type="transmembrane region" description="Helical" evidence="7">
    <location>
        <begin position="39"/>
        <end position="59"/>
    </location>
</feature>
<evidence type="ECO:0000256" key="2">
    <source>
        <dbReference type="ARBA" id="ARBA00006464"/>
    </source>
</evidence>
<feature type="domain" description="Bacterial sugar transferase" evidence="8">
    <location>
        <begin position="281"/>
        <end position="453"/>
    </location>
</feature>
<dbReference type="GO" id="GO:0016020">
    <property type="term" value="C:membrane"/>
    <property type="evidence" value="ECO:0007669"/>
    <property type="project" value="UniProtKB-SubCell"/>
</dbReference>
<dbReference type="AlphaFoldDB" id="A0A9X4GI52"/>
<dbReference type="NCBIfam" id="TIGR03025">
    <property type="entry name" value="EPS_sugtrans"/>
    <property type="match status" value="1"/>
</dbReference>
<evidence type="ECO:0000256" key="5">
    <source>
        <dbReference type="ARBA" id="ARBA00022989"/>
    </source>
</evidence>
<feature type="transmembrane region" description="Helical" evidence="7">
    <location>
        <begin position="119"/>
        <end position="136"/>
    </location>
</feature>
<feature type="transmembrane region" description="Helical" evidence="7">
    <location>
        <begin position="12"/>
        <end position="33"/>
    </location>
</feature>
<dbReference type="InterPro" id="IPR017475">
    <property type="entry name" value="EPS_sugar_tfrase"/>
</dbReference>
<keyword evidence="3 9" id="KW-0808">Transferase</keyword>
<evidence type="ECO:0000256" key="3">
    <source>
        <dbReference type="ARBA" id="ARBA00022679"/>
    </source>
</evidence>
<dbReference type="NCBIfam" id="TIGR03023">
    <property type="entry name" value="WcaJ_sugtrans"/>
    <property type="match status" value="1"/>
</dbReference>
<evidence type="ECO:0000256" key="7">
    <source>
        <dbReference type="SAM" id="Phobius"/>
    </source>
</evidence>
<comment type="caution">
    <text evidence="9">The sequence shown here is derived from an EMBL/GenBank/DDBJ whole genome shotgun (WGS) entry which is preliminary data.</text>
</comment>
<feature type="transmembrane region" description="Helical" evidence="7">
    <location>
        <begin position="80"/>
        <end position="99"/>
    </location>
</feature>